<evidence type="ECO:0000313" key="1">
    <source>
        <dbReference type="EMBL" id="OAN52879.1"/>
    </source>
</evidence>
<evidence type="ECO:0000313" key="2">
    <source>
        <dbReference type="Proteomes" id="UP000078428"/>
    </source>
</evidence>
<organism evidence="1 2">
    <name type="scientific">Paramagnetospirillum marisnigri</name>
    <dbReference type="NCBI Taxonomy" id="1285242"/>
    <lineage>
        <taxon>Bacteria</taxon>
        <taxon>Pseudomonadati</taxon>
        <taxon>Pseudomonadota</taxon>
        <taxon>Alphaproteobacteria</taxon>
        <taxon>Rhodospirillales</taxon>
        <taxon>Magnetospirillaceae</taxon>
        <taxon>Paramagnetospirillum</taxon>
    </lineage>
</organism>
<protein>
    <submittedName>
        <fullName evidence="1">Uncharacterized protein</fullName>
    </submittedName>
</protein>
<reference evidence="1 2" key="1">
    <citation type="submission" date="2016-04" db="EMBL/GenBank/DDBJ databases">
        <title>Draft genome sequence of freshwater magnetotactic bacteria Magnetospirillum marisnigri SP-1 and Magnetospirillum moscoviense BB-1.</title>
        <authorList>
            <person name="Koziaeva V."/>
            <person name="Dziuba M.V."/>
            <person name="Ivanov T.M."/>
            <person name="Kuznetsov B."/>
            <person name="Grouzdev D.S."/>
        </authorList>
    </citation>
    <scope>NUCLEOTIDE SEQUENCE [LARGE SCALE GENOMIC DNA]</scope>
    <source>
        <strain evidence="1 2">SP-1</strain>
    </source>
</reference>
<name>A0A178MVF6_9PROT</name>
<accession>A0A178MVF6</accession>
<dbReference type="OrthoDB" id="7348388at2"/>
<proteinExistence type="predicted"/>
<keyword evidence="2" id="KW-1185">Reference proteome</keyword>
<comment type="caution">
    <text evidence="1">The sequence shown here is derived from an EMBL/GenBank/DDBJ whole genome shotgun (WGS) entry which is preliminary data.</text>
</comment>
<dbReference type="STRING" id="1285242.A6A04_15370"/>
<gene>
    <name evidence="1" type="ORF">A6A04_15370</name>
</gene>
<dbReference type="Proteomes" id="UP000078428">
    <property type="component" value="Unassembled WGS sequence"/>
</dbReference>
<dbReference type="EMBL" id="LWQT01000042">
    <property type="protein sequence ID" value="OAN52879.1"/>
    <property type="molecule type" value="Genomic_DNA"/>
</dbReference>
<sequence>MGLRIREMPRPPGMMPTPFPVGSAADRSALAGLVAMIENNPAFCNRGVLPEEQERCYRAVVDAKRLIGDTAELLPPGAPALDLLAAMRSACRKYVAEADAWDRRTGRRYQIPTFVFFQLLGAFRELLGLHVWRLAEAYDLEIEGRLNLIFPGSPE</sequence>
<dbReference type="AlphaFoldDB" id="A0A178MVF6"/>